<dbReference type="PANTHER" id="PTHR15503:SF42">
    <property type="entry name" value="ZINC FINGER, CCHC-TYPE, RETROTRANSPOSON GAG DOMAIN, ASPARTIC PEPTIDASE DOMAIN PROTEIN-RELATED"/>
    <property type="match status" value="1"/>
</dbReference>
<accession>A0A834W6Z7</accession>
<dbReference type="InterPro" id="IPR036875">
    <property type="entry name" value="Znf_CCHC_sf"/>
</dbReference>
<dbReference type="Pfam" id="PF00098">
    <property type="entry name" value="zf-CCHC"/>
    <property type="match status" value="1"/>
</dbReference>
<feature type="region of interest" description="Disordered" evidence="2">
    <location>
        <begin position="617"/>
        <end position="652"/>
    </location>
</feature>
<dbReference type="SUPFAM" id="SSF57756">
    <property type="entry name" value="Retrovirus zinc finger-like domains"/>
    <property type="match status" value="1"/>
</dbReference>
<evidence type="ECO:0000259" key="3">
    <source>
        <dbReference type="PROSITE" id="PS50158"/>
    </source>
</evidence>
<gene>
    <name evidence="4" type="ORF">G2W53_033426</name>
</gene>
<feature type="compositionally biased region" description="Basic and acidic residues" evidence="2">
    <location>
        <begin position="483"/>
        <end position="499"/>
    </location>
</feature>
<dbReference type="Proteomes" id="UP000634136">
    <property type="component" value="Unassembled WGS sequence"/>
</dbReference>
<dbReference type="GO" id="GO:0008270">
    <property type="term" value="F:zinc ion binding"/>
    <property type="evidence" value="ECO:0007669"/>
    <property type="project" value="UniProtKB-KW"/>
</dbReference>
<comment type="caution">
    <text evidence="4">The sequence shown here is derived from an EMBL/GenBank/DDBJ whole genome shotgun (WGS) entry which is preliminary data.</text>
</comment>
<dbReference type="SMART" id="SM00343">
    <property type="entry name" value="ZnF_C2HC"/>
    <property type="match status" value="1"/>
</dbReference>
<feature type="region of interest" description="Disordered" evidence="2">
    <location>
        <begin position="483"/>
        <end position="505"/>
    </location>
</feature>
<dbReference type="OrthoDB" id="1936908at2759"/>
<dbReference type="EMBL" id="JAAIUW010000010">
    <property type="protein sequence ID" value="KAF7812450.1"/>
    <property type="molecule type" value="Genomic_DNA"/>
</dbReference>
<feature type="domain" description="CCHC-type" evidence="3">
    <location>
        <begin position="659"/>
        <end position="674"/>
    </location>
</feature>
<dbReference type="AlphaFoldDB" id="A0A834W6Z7"/>
<keyword evidence="5" id="KW-1185">Reference proteome</keyword>
<dbReference type="GO" id="GO:0003676">
    <property type="term" value="F:nucleic acid binding"/>
    <property type="evidence" value="ECO:0007669"/>
    <property type="project" value="InterPro"/>
</dbReference>
<dbReference type="InterPro" id="IPR021109">
    <property type="entry name" value="Peptidase_aspartic_dom_sf"/>
</dbReference>
<dbReference type="SUPFAM" id="SSF50630">
    <property type="entry name" value="Acid proteases"/>
    <property type="match status" value="1"/>
</dbReference>
<evidence type="ECO:0000256" key="2">
    <source>
        <dbReference type="SAM" id="MobiDB-lite"/>
    </source>
</evidence>
<dbReference type="CDD" id="cd00303">
    <property type="entry name" value="retropepsin_like"/>
    <property type="match status" value="1"/>
</dbReference>
<dbReference type="InterPro" id="IPR032567">
    <property type="entry name" value="RTL1-rel"/>
</dbReference>
<keyword evidence="1" id="KW-0862">Zinc</keyword>
<feature type="compositionally biased region" description="Basic and acidic residues" evidence="2">
    <location>
        <begin position="628"/>
        <end position="643"/>
    </location>
</feature>
<dbReference type="InterPro" id="IPR001878">
    <property type="entry name" value="Znf_CCHC"/>
</dbReference>
<dbReference type="PROSITE" id="PS50158">
    <property type="entry name" value="ZF_CCHC"/>
    <property type="match status" value="1"/>
</dbReference>
<keyword evidence="1" id="KW-0479">Metal-binding</keyword>
<reference evidence="4" key="1">
    <citation type="submission" date="2020-09" db="EMBL/GenBank/DDBJ databases">
        <title>Genome-Enabled Discovery of Anthraquinone Biosynthesis in Senna tora.</title>
        <authorList>
            <person name="Kang S.-H."/>
            <person name="Pandey R.P."/>
            <person name="Lee C.-M."/>
            <person name="Sim J.-S."/>
            <person name="Jeong J.-T."/>
            <person name="Choi B.-S."/>
            <person name="Jung M."/>
            <person name="Ginzburg D."/>
            <person name="Zhao K."/>
            <person name="Won S.Y."/>
            <person name="Oh T.-J."/>
            <person name="Yu Y."/>
            <person name="Kim N.-H."/>
            <person name="Lee O.R."/>
            <person name="Lee T.-H."/>
            <person name="Bashyal P."/>
            <person name="Kim T.-S."/>
            <person name="Lee W.-H."/>
            <person name="Kawkins C."/>
            <person name="Kim C.-K."/>
            <person name="Kim J.S."/>
            <person name="Ahn B.O."/>
            <person name="Rhee S.Y."/>
            <person name="Sohng J.K."/>
        </authorList>
    </citation>
    <scope>NUCLEOTIDE SEQUENCE</scope>
    <source>
        <tissue evidence="4">Leaf</tissue>
    </source>
</reference>
<proteinExistence type="predicted"/>
<sequence>MVSLSFELGAVRDSSNADEEHIGFFLASFFSTVEEFFVGGNWKCNGTEESISEFVSDLNTAKLEPNIGQVHPSVPQVGLQARPYTSQKKLQSELTYVLPGYRFDHNLGAAQLFCKLHPHENRRSLKNIDRRLFRRSSRHRRRHSTSVATNHTPQACVNTLLEASVNIDLHIRKRWGHPHRLYWIRSDGSRWDDTDILDFRPQSLRGDTDLIKRWVRSSSNSSAKGEINCRPKRSKAITTNQRVNYGFCFTATPRAHLIHMDASLIQSLTNRGLTLELFILSVRLTDRDTENGLTRVGLNISQISSRSHPEVLETRRLTVLSSHVKFDRLLTWSGAKFGIHGSSKILVVSPFSIRLAMPSCLAIRFHVLTLPFSLTIRASAGLGIWDTSVLEGMEFRQQTFRIYLGPSLRKGRVCITHHGLLSTQIGSLAMVDARSGRRGRSDPIEQITAFVQALTARMNKQLELIMRQQQTIQQLNEILAKREQEKEQGSSVNIERDNENEPEVTPQAYMSKQKSLHHQTSHSSPIHKLSVNLRNQKETEFINLKQEDGDMSVDANVAKFIQLPRYSSYLKKCDDEPCKTEKLERGFKLEIRDRVAPQEIRVFNKLVEIARTTENNLKKMGSTPKASFELKKPREEGSSDKNNKKNGRGPWNKKGQGVCYRCRKPGHMARDCSQQKDVTVPSKSHNQGRVFALTQQEASQSPSMIQGIIKINNCLVNALFDSSASHSFISYDCVKRLGMAINVLPYDLSISTPTGMKIVTLDVCLNCIVQFNHCYTTIDLICMPFH</sequence>
<name>A0A834W6Z7_9FABA</name>
<keyword evidence="1" id="KW-0863">Zinc-finger</keyword>
<evidence type="ECO:0000313" key="5">
    <source>
        <dbReference type="Proteomes" id="UP000634136"/>
    </source>
</evidence>
<dbReference type="Pfam" id="PF08284">
    <property type="entry name" value="RVP_2"/>
    <property type="match status" value="1"/>
</dbReference>
<dbReference type="Gene3D" id="2.40.70.10">
    <property type="entry name" value="Acid Proteases"/>
    <property type="match status" value="1"/>
</dbReference>
<evidence type="ECO:0000256" key="1">
    <source>
        <dbReference type="PROSITE-ProRule" id="PRU00047"/>
    </source>
</evidence>
<organism evidence="4 5">
    <name type="scientific">Senna tora</name>
    <dbReference type="NCBI Taxonomy" id="362788"/>
    <lineage>
        <taxon>Eukaryota</taxon>
        <taxon>Viridiplantae</taxon>
        <taxon>Streptophyta</taxon>
        <taxon>Embryophyta</taxon>
        <taxon>Tracheophyta</taxon>
        <taxon>Spermatophyta</taxon>
        <taxon>Magnoliopsida</taxon>
        <taxon>eudicotyledons</taxon>
        <taxon>Gunneridae</taxon>
        <taxon>Pentapetalae</taxon>
        <taxon>rosids</taxon>
        <taxon>fabids</taxon>
        <taxon>Fabales</taxon>
        <taxon>Fabaceae</taxon>
        <taxon>Caesalpinioideae</taxon>
        <taxon>Cassia clade</taxon>
        <taxon>Senna</taxon>
    </lineage>
</organism>
<dbReference type="PANTHER" id="PTHR15503">
    <property type="entry name" value="LDOC1 RELATED"/>
    <property type="match status" value="1"/>
</dbReference>
<dbReference type="Gene3D" id="4.10.60.10">
    <property type="entry name" value="Zinc finger, CCHC-type"/>
    <property type="match status" value="1"/>
</dbReference>
<protein>
    <submittedName>
        <fullName evidence="4">Retrotransposon-related protein</fullName>
    </submittedName>
</protein>
<evidence type="ECO:0000313" key="4">
    <source>
        <dbReference type="EMBL" id="KAF7812450.1"/>
    </source>
</evidence>